<proteinExistence type="predicted"/>
<dbReference type="Proteomes" id="UP000504882">
    <property type="component" value="Unassembled WGS sequence"/>
</dbReference>
<gene>
    <name evidence="2" type="ORF">EXU48_09035</name>
</gene>
<feature type="transmembrane region" description="Helical" evidence="1">
    <location>
        <begin position="122"/>
        <end position="142"/>
    </location>
</feature>
<protein>
    <submittedName>
        <fullName evidence="2">Uncharacterized protein</fullName>
    </submittedName>
</protein>
<accession>A0ABY2E6M1</accession>
<evidence type="ECO:0000313" key="2">
    <source>
        <dbReference type="EMBL" id="TDE94918.1"/>
    </source>
</evidence>
<evidence type="ECO:0000313" key="3">
    <source>
        <dbReference type="Proteomes" id="UP000504882"/>
    </source>
</evidence>
<sequence length="221" mass="23337">MRLKALLLIWPGLALLWLGVAVLPWGRESVDDVSTLVDVGDLLTRLPDVLGSSFPEPLAYLQYGFLFPLVLTSLFAVGLPARARPVRVLVGIAYVAAAALALASAMELWSGLDRYLAVGPPWTRTGLLVLAAAMLVTALAMFADQVWPVAGLVGLVALAGAVWTAHVVITLWRDGGGVEGVDLGTGVGLPGPGSVAVVVGYLLASAGAFMVFTRRQRRRRR</sequence>
<keyword evidence="3" id="KW-1185">Reference proteome</keyword>
<keyword evidence="1" id="KW-1133">Transmembrane helix</keyword>
<feature type="transmembrane region" description="Helical" evidence="1">
    <location>
        <begin position="60"/>
        <end position="81"/>
    </location>
</feature>
<keyword evidence="1" id="KW-0472">Membrane</keyword>
<dbReference type="EMBL" id="SMNA01000004">
    <property type="protein sequence ID" value="TDE94918.1"/>
    <property type="molecule type" value="Genomic_DNA"/>
</dbReference>
<comment type="caution">
    <text evidence="2">The sequence shown here is derived from an EMBL/GenBank/DDBJ whole genome shotgun (WGS) entry which is preliminary data.</text>
</comment>
<keyword evidence="1" id="KW-0812">Transmembrane</keyword>
<feature type="transmembrane region" description="Helical" evidence="1">
    <location>
        <begin position="88"/>
        <end position="110"/>
    </location>
</feature>
<dbReference type="RefSeq" id="WP_133107328.1">
    <property type="nucleotide sequence ID" value="NZ_SMNA01000004.1"/>
</dbReference>
<organism evidence="2 3">
    <name type="scientific">Occultella glacieicola</name>
    <dbReference type="NCBI Taxonomy" id="2518684"/>
    <lineage>
        <taxon>Bacteria</taxon>
        <taxon>Bacillati</taxon>
        <taxon>Actinomycetota</taxon>
        <taxon>Actinomycetes</taxon>
        <taxon>Micrococcales</taxon>
        <taxon>Ruaniaceae</taxon>
        <taxon>Occultella</taxon>
    </lineage>
</organism>
<name>A0ABY2E6M1_9MICO</name>
<feature type="transmembrane region" description="Helical" evidence="1">
    <location>
        <begin position="192"/>
        <end position="212"/>
    </location>
</feature>
<reference evidence="2 3" key="1">
    <citation type="submission" date="2019-03" db="EMBL/GenBank/DDBJ databases">
        <title>Genomic features of bacteria from cold environments.</title>
        <authorList>
            <person name="Shen L."/>
        </authorList>
    </citation>
    <scope>NUCLEOTIDE SEQUENCE [LARGE SCALE GENOMIC DNA]</scope>
    <source>
        <strain evidence="3">T3246-1</strain>
    </source>
</reference>
<evidence type="ECO:0000256" key="1">
    <source>
        <dbReference type="SAM" id="Phobius"/>
    </source>
</evidence>
<feature type="transmembrane region" description="Helical" evidence="1">
    <location>
        <begin position="149"/>
        <end position="172"/>
    </location>
</feature>